<organism evidence="1">
    <name type="scientific">Solanum chacoense</name>
    <name type="common">Chaco potato</name>
    <dbReference type="NCBI Taxonomy" id="4108"/>
    <lineage>
        <taxon>Eukaryota</taxon>
        <taxon>Viridiplantae</taxon>
        <taxon>Streptophyta</taxon>
        <taxon>Embryophyta</taxon>
        <taxon>Tracheophyta</taxon>
        <taxon>Spermatophyta</taxon>
        <taxon>Magnoliopsida</taxon>
        <taxon>eudicotyledons</taxon>
        <taxon>Gunneridae</taxon>
        <taxon>Pentapetalae</taxon>
        <taxon>asterids</taxon>
        <taxon>lamiids</taxon>
        <taxon>Solanales</taxon>
        <taxon>Solanaceae</taxon>
        <taxon>Solanoideae</taxon>
        <taxon>Solaneae</taxon>
        <taxon>Solanum</taxon>
    </lineage>
</organism>
<accession>A0A0V0GY04</accession>
<protein>
    <submittedName>
        <fullName evidence="1">Putative ovule protein</fullName>
    </submittedName>
</protein>
<dbReference type="EMBL" id="GEDG01028665">
    <property type="protein sequence ID" value="JAP13029.1"/>
    <property type="molecule type" value="Transcribed_RNA"/>
</dbReference>
<dbReference type="AlphaFoldDB" id="A0A0V0GY04"/>
<evidence type="ECO:0000313" key="1">
    <source>
        <dbReference type="EMBL" id="JAP13029.1"/>
    </source>
</evidence>
<reference evidence="1" key="1">
    <citation type="submission" date="2015-12" db="EMBL/GenBank/DDBJ databases">
        <title>Gene expression during late stages of embryo sac development: a critical building block for successful pollen-pistil interactions.</title>
        <authorList>
            <person name="Liu Y."/>
            <person name="Joly V."/>
            <person name="Sabar M."/>
            <person name="Matton D.P."/>
        </authorList>
    </citation>
    <scope>NUCLEOTIDE SEQUENCE</scope>
</reference>
<proteinExistence type="predicted"/>
<sequence>MPPGVGWQVVRWFTIGSGGLKKADGQDCCILLAISNRDLVRVLQHQIVRFENSRCFLLIAIKHLYTTGGTNVQKMVKSPSFPVDPVVVKSVYIEVKMKLCWPT</sequence>
<name>A0A0V0GY04_SOLCH</name>